<accession>A0A4Y1ZLC7</accession>
<keyword evidence="3" id="KW-1185">Reference proteome</keyword>
<organism evidence="2 3">
    <name type="scientific">Araneus ventricosus</name>
    <name type="common">Orbweaver spider</name>
    <name type="synonym">Epeira ventricosa</name>
    <dbReference type="NCBI Taxonomy" id="182803"/>
    <lineage>
        <taxon>Eukaryota</taxon>
        <taxon>Metazoa</taxon>
        <taxon>Ecdysozoa</taxon>
        <taxon>Arthropoda</taxon>
        <taxon>Chelicerata</taxon>
        <taxon>Arachnida</taxon>
        <taxon>Araneae</taxon>
        <taxon>Araneomorphae</taxon>
        <taxon>Entelegynae</taxon>
        <taxon>Araneoidea</taxon>
        <taxon>Araneidae</taxon>
        <taxon>Araneus</taxon>
    </lineage>
</organism>
<dbReference type="Proteomes" id="UP000499080">
    <property type="component" value="Unassembled WGS sequence"/>
</dbReference>
<dbReference type="AlphaFoldDB" id="A0A4Y1ZLC7"/>
<evidence type="ECO:0000313" key="3">
    <source>
        <dbReference type="Proteomes" id="UP000499080"/>
    </source>
</evidence>
<reference evidence="2 3" key="1">
    <citation type="journal article" date="2019" name="Sci. Rep.">
        <title>Orb-weaving spider Araneus ventricosus genome elucidates the spidroin gene catalogue.</title>
        <authorList>
            <person name="Kono N."/>
            <person name="Nakamura H."/>
            <person name="Ohtoshi R."/>
            <person name="Moran D.A.P."/>
            <person name="Shinohara A."/>
            <person name="Yoshida Y."/>
            <person name="Fujiwara M."/>
            <person name="Mori M."/>
            <person name="Tomita M."/>
            <person name="Arakawa K."/>
        </authorList>
    </citation>
    <scope>NUCLEOTIDE SEQUENCE [LARGE SCALE GENOMIC DNA]</scope>
</reference>
<evidence type="ECO:0000313" key="1">
    <source>
        <dbReference type="EMBL" id="GBL56157.1"/>
    </source>
</evidence>
<evidence type="ECO:0000313" key="2">
    <source>
        <dbReference type="EMBL" id="GBL56233.1"/>
    </source>
</evidence>
<proteinExistence type="predicted"/>
<protein>
    <submittedName>
        <fullName evidence="2">Uncharacterized protein</fullName>
    </submittedName>
</protein>
<dbReference type="EMBL" id="BGPR01075586">
    <property type="protein sequence ID" value="GBL56157.1"/>
    <property type="molecule type" value="Genomic_DNA"/>
</dbReference>
<name>A0A4Y1ZLC7_ARAVE</name>
<comment type="caution">
    <text evidence="2">The sequence shown here is derived from an EMBL/GenBank/DDBJ whole genome shotgun (WGS) entry which is preliminary data.</text>
</comment>
<dbReference type="EMBL" id="BGPR01075598">
    <property type="protein sequence ID" value="GBL56233.1"/>
    <property type="molecule type" value="Genomic_DNA"/>
</dbReference>
<sequence length="123" mass="13911">MRGAAETTNQHARNFSIAPIPVKSSQSGERRLFQRSKIVEFVCSAQQFHHSCVSKPSQLNPHHLDRVLPSRECRNTVEWPPVREGLRLVEGVEEACGALYRDVRRGGRSEEGMAWQSMSLLIV</sequence>
<gene>
    <name evidence="2" type="ORF">AVEN_145582_1</name>
    <name evidence="1" type="ORF">AVEN_38947_1</name>
</gene>